<name>A0ACC1CQB0_9NEOP</name>
<protein>
    <submittedName>
        <fullName evidence="1">Uncharacterized protein</fullName>
    </submittedName>
</protein>
<dbReference type="EMBL" id="CM034405">
    <property type="protein sequence ID" value="KAJ0173695.1"/>
    <property type="molecule type" value="Genomic_DNA"/>
</dbReference>
<gene>
    <name evidence="1" type="ORF">K1T71_010844</name>
</gene>
<comment type="caution">
    <text evidence="1">The sequence shown here is derived from an EMBL/GenBank/DDBJ whole genome shotgun (WGS) entry which is preliminary data.</text>
</comment>
<organism evidence="1 2">
    <name type="scientific">Dendrolimus kikuchii</name>
    <dbReference type="NCBI Taxonomy" id="765133"/>
    <lineage>
        <taxon>Eukaryota</taxon>
        <taxon>Metazoa</taxon>
        <taxon>Ecdysozoa</taxon>
        <taxon>Arthropoda</taxon>
        <taxon>Hexapoda</taxon>
        <taxon>Insecta</taxon>
        <taxon>Pterygota</taxon>
        <taxon>Neoptera</taxon>
        <taxon>Endopterygota</taxon>
        <taxon>Lepidoptera</taxon>
        <taxon>Glossata</taxon>
        <taxon>Ditrysia</taxon>
        <taxon>Bombycoidea</taxon>
        <taxon>Lasiocampidae</taxon>
        <taxon>Dendrolimus</taxon>
    </lineage>
</organism>
<evidence type="ECO:0000313" key="2">
    <source>
        <dbReference type="Proteomes" id="UP000824533"/>
    </source>
</evidence>
<dbReference type="Proteomes" id="UP000824533">
    <property type="component" value="Linkage Group LG19"/>
</dbReference>
<reference evidence="1 2" key="1">
    <citation type="journal article" date="2021" name="Front. Genet.">
        <title>Chromosome-Level Genome Assembly Reveals Significant Gene Expansion in the Toll and IMD Signaling Pathways of Dendrolimus kikuchii.</title>
        <authorList>
            <person name="Zhou J."/>
            <person name="Wu P."/>
            <person name="Xiong Z."/>
            <person name="Liu N."/>
            <person name="Zhao N."/>
            <person name="Ji M."/>
            <person name="Qiu Y."/>
            <person name="Yang B."/>
        </authorList>
    </citation>
    <scope>NUCLEOTIDE SEQUENCE [LARGE SCALE GENOMIC DNA]</scope>
    <source>
        <strain evidence="1">Ann1</strain>
    </source>
</reference>
<evidence type="ECO:0000313" key="1">
    <source>
        <dbReference type="EMBL" id="KAJ0173695.1"/>
    </source>
</evidence>
<keyword evidence="2" id="KW-1185">Reference proteome</keyword>
<accession>A0ACC1CQB0</accession>
<proteinExistence type="predicted"/>
<sequence>MSATFNTDTLLNAQDMCKVEDTLDPSVQEMLLRRQSVDNNRLGFNVYCNIILKKIVLIELNRVRVQVDIWRDRDWSVNQLPPLRMV</sequence>